<proteinExistence type="predicted"/>
<dbReference type="HOGENOM" id="CLU_1530156_0_0_7"/>
<keyword evidence="3" id="KW-1185">Reference proteome</keyword>
<feature type="domain" description="HTH cro/C1-type" evidence="1">
    <location>
        <begin position="105"/>
        <end position="152"/>
    </location>
</feature>
<dbReference type="EMBL" id="CP001649">
    <property type="protein sequence ID" value="ACS80209.1"/>
    <property type="molecule type" value="Genomic_DNA"/>
</dbReference>
<dbReference type="RefSeq" id="WP_015852025.1">
    <property type="nucleotide sequence ID" value="NC_012881.1"/>
</dbReference>
<dbReference type="SUPFAM" id="SSF47413">
    <property type="entry name" value="lambda repressor-like DNA-binding domains"/>
    <property type="match status" value="1"/>
</dbReference>
<gene>
    <name evidence="2" type="ordered locus">Desal_2151</name>
</gene>
<dbReference type="InterPro" id="IPR010982">
    <property type="entry name" value="Lambda_DNA-bd_dom_sf"/>
</dbReference>
<evidence type="ECO:0000313" key="3">
    <source>
        <dbReference type="Proteomes" id="UP000002601"/>
    </source>
</evidence>
<dbReference type="PROSITE" id="PS50943">
    <property type="entry name" value="HTH_CROC1"/>
    <property type="match status" value="1"/>
</dbReference>
<dbReference type="Proteomes" id="UP000002601">
    <property type="component" value="Chromosome"/>
</dbReference>
<dbReference type="SMART" id="SM00530">
    <property type="entry name" value="HTH_XRE"/>
    <property type="match status" value="2"/>
</dbReference>
<name>C6BW06_MARSD</name>
<dbReference type="eggNOG" id="COG2932">
    <property type="taxonomic scope" value="Bacteria"/>
</dbReference>
<dbReference type="InterPro" id="IPR001387">
    <property type="entry name" value="Cro/C1-type_HTH"/>
</dbReference>
<evidence type="ECO:0000259" key="1">
    <source>
        <dbReference type="PROSITE" id="PS50943"/>
    </source>
</evidence>
<dbReference type="OrthoDB" id="5458834at2"/>
<dbReference type="GO" id="GO:0003677">
    <property type="term" value="F:DNA binding"/>
    <property type="evidence" value="ECO:0007669"/>
    <property type="project" value="InterPro"/>
</dbReference>
<organism evidence="2 3">
    <name type="scientific">Maridesulfovibrio salexigens (strain ATCC 14822 / DSM 2638 / NCIMB 8403 / VKM B-1763)</name>
    <name type="common">Desulfovibrio salexigens</name>
    <dbReference type="NCBI Taxonomy" id="526222"/>
    <lineage>
        <taxon>Bacteria</taxon>
        <taxon>Pseudomonadati</taxon>
        <taxon>Thermodesulfobacteriota</taxon>
        <taxon>Desulfovibrionia</taxon>
        <taxon>Desulfovibrionales</taxon>
        <taxon>Desulfovibrionaceae</taxon>
        <taxon>Maridesulfovibrio</taxon>
    </lineage>
</organism>
<dbReference type="KEGG" id="dsa:Desal_2151"/>
<reference evidence="2 3" key="1">
    <citation type="submission" date="2009-06" db="EMBL/GenBank/DDBJ databases">
        <title>Complete sequence of Desulfovibrio salexigens DSM 2638.</title>
        <authorList>
            <consortium name="US DOE Joint Genome Institute"/>
            <person name="Lucas S."/>
            <person name="Copeland A."/>
            <person name="Lapidus A."/>
            <person name="Glavina del Rio T."/>
            <person name="Tice H."/>
            <person name="Bruce D."/>
            <person name="Goodwin L."/>
            <person name="Pitluck S."/>
            <person name="Munk A.C."/>
            <person name="Brettin T."/>
            <person name="Detter J.C."/>
            <person name="Han C."/>
            <person name="Tapia R."/>
            <person name="Larimer F."/>
            <person name="Land M."/>
            <person name="Hauser L."/>
            <person name="Kyrpides N."/>
            <person name="Anderson I."/>
            <person name="Wall J.D."/>
            <person name="Arkin A.P."/>
            <person name="Dehal P."/>
            <person name="Chivian D."/>
            <person name="Giles B."/>
            <person name="Hazen T.C."/>
        </authorList>
    </citation>
    <scope>NUCLEOTIDE SEQUENCE [LARGE SCALE GENOMIC DNA]</scope>
    <source>
        <strain evidence="3">ATCC 14822 / DSM 2638 / NCIMB 8403 / VKM B-1763</strain>
    </source>
</reference>
<dbReference type="STRING" id="526222.Desal_2151"/>
<dbReference type="Pfam" id="PF01381">
    <property type="entry name" value="HTH_3"/>
    <property type="match status" value="1"/>
</dbReference>
<sequence length="175" mass="19260">MLMSTKPFDKEAAHGWKAVMERIKRLRSEGETLEVIGKKLGVSKAAVSRWLSENLGGEKNSFGDMVRYAKTLGITPAEMFGEKAVQISMFDKQVAHELSENIRLAGFSIEDVANMTGVTQKRLGRIVEGQEPPTPEDLFVVCKSINLNPAILLNKAAELANIETNNKAQQTQKSA</sequence>
<accession>C6BW06</accession>
<dbReference type="Gene3D" id="1.10.260.40">
    <property type="entry name" value="lambda repressor-like DNA-binding domains"/>
    <property type="match status" value="2"/>
</dbReference>
<evidence type="ECO:0000313" key="2">
    <source>
        <dbReference type="EMBL" id="ACS80209.1"/>
    </source>
</evidence>
<dbReference type="CDD" id="cd00093">
    <property type="entry name" value="HTH_XRE"/>
    <property type="match status" value="2"/>
</dbReference>
<dbReference type="AlphaFoldDB" id="C6BW06"/>
<protein>
    <submittedName>
        <fullName evidence="2">Transcriptional regulator, XRE family</fullName>
    </submittedName>
</protein>